<organism evidence="3 4">
    <name type="scientific">Artemisia annua</name>
    <name type="common">Sweet wormwood</name>
    <dbReference type="NCBI Taxonomy" id="35608"/>
    <lineage>
        <taxon>Eukaryota</taxon>
        <taxon>Viridiplantae</taxon>
        <taxon>Streptophyta</taxon>
        <taxon>Embryophyta</taxon>
        <taxon>Tracheophyta</taxon>
        <taxon>Spermatophyta</taxon>
        <taxon>Magnoliopsida</taxon>
        <taxon>eudicotyledons</taxon>
        <taxon>Gunneridae</taxon>
        <taxon>Pentapetalae</taxon>
        <taxon>asterids</taxon>
        <taxon>campanulids</taxon>
        <taxon>Asterales</taxon>
        <taxon>Asteraceae</taxon>
        <taxon>Asteroideae</taxon>
        <taxon>Anthemideae</taxon>
        <taxon>Artemisiinae</taxon>
        <taxon>Artemisia</taxon>
    </lineage>
</organism>
<dbReference type="Gene3D" id="3.40.525.10">
    <property type="entry name" value="CRAL-TRIO lipid binding domain"/>
    <property type="match status" value="1"/>
</dbReference>
<evidence type="ECO:0000259" key="2">
    <source>
        <dbReference type="Pfam" id="PF13764"/>
    </source>
</evidence>
<dbReference type="STRING" id="35608.A0A2U1L603"/>
<evidence type="ECO:0000256" key="1">
    <source>
        <dbReference type="SAM" id="Phobius"/>
    </source>
</evidence>
<comment type="caution">
    <text evidence="3">The sequence shown here is derived from an EMBL/GenBank/DDBJ whole genome shotgun (WGS) entry which is preliminary data.</text>
</comment>
<dbReference type="SUPFAM" id="SSF46938">
    <property type="entry name" value="CRAL/TRIO N-terminal domain"/>
    <property type="match status" value="1"/>
</dbReference>
<feature type="domain" description="E3 ubiquitin ligase UBR4 C-terminal" evidence="2">
    <location>
        <begin position="278"/>
        <end position="329"/>
    </location>
</feature>
<evidence type="ECO:0000313" key="4">
    <source>
        <dbReference type="Proteomes" id="UP000245207"/>
    </source>
</evidence>
<dbReference type="OrthoDB" id="1745080at2759"/>
<dbReference type="Proteomes" id="UP000245207">
    <property type="component" value="Unassembled WGS sequence"/>
</dbReference>
<keyword evidence="1" id="KW-0812">Transmembrane</keyword>
<keyword evidence="1" id="KW-0472">Membrane</keyword>
<reference evidence="3 4" key="1">
    <citation type="journal article" date="2018" name="Mol. Plant">
        <title>The genome of Artemisia annua provides insight into the evolution of Asteraceae family and artemisinin biosynthesis.</title>
        <authorList>
            <person name="Shen Q."/>
            <person name="Zhang L."/>
            <person name="Liao Z."/>
            <person name="Wang S."/>
            <person name="Yan T."/>
            <person name="Shi P."/>
            <person name="Liu M."/>
            <person name="Fu X."/>
            <person name="Pan Q."/>
            <person name="Wang Y."/>
            <person name="Lv Z."/>
            <person name="Lu X."/>
            <person name="Zhang F."/>
            <person name="Jiang W."/>
            <person name="Ma Y."/>
            <person name="Chen M."/>
            <person name="Hao X."/>
            <person name="Li L."/>
            <person name="Tang Y."/>
            <person name="Lv G."/>
            <person name="Zhou Y."/>
            <person name="Sun X."/>
            <person name="Brodelius P.E."/>
            <person name="Rose J.K.C."/>
            <person name="Tang K."/>
        </authorList>
    </citation>
    <scope>NUCLEOTIDE SEQUENCE [LARGE SCALE GENOMIC DNA]</scope>
    <source>
        <strain evidence="4">cv. Huhao1</strain>
        <tissue evidence="3">Leaf</tissue>
    </source>
</reference>
<protein>
    <submittedName>
        <fullName evidence="3">SEC14 cytosolic factor family protein / phosphoglyceride transfer family protein</fullName>
    </submittedName>
</protein>
<keyword evidence="1" id="KW-1133">Transmembrane helix</keyword>
<gene>
    <name evidence="3" type="ORF">CTI12_AA525150</name>
</gene>
<dbReference type="EMBL" id="PKPP01011291">
    <property type="protein sequence ID" value="PWA44412.1"/>
    <property type="molecule type" value="Genomic_DNA"/>
</dbReference>
<dbReference type="InterPro" id="IPR036273">
    <property type="entry name" value="CRAL/TRIO_N_dom_sf"/>
</dbReference>
<evidence type="ECO:0000313" key="3">
    <source>
        <dbReference type="EMBL" id="PWA44412.1"/>
    </source>
</evidence>
<keyword evidence="4" id="KW-1185">Reference proteome</keyword>
<dbReference type="InterPro" id="IPR025704">
    <property type="entry name" value="E3_Ub_ligase_UBR4_C"/>
</dbReference>
<sequence>MKRSHPTVRPLAFTYSEQTSSDKSSNLVNLLLSVEIPQEQSGGCSGSFLHDSIALVLFFSSSCLWVNMGFYVLIIVNSKTVENCLYHRLGLPKVEPLKELKDMLSNTFKNKHVSMWGIPINMASSDTTETEKYDVILLKFLMEKISRVQDAYNMLVKSLEWRKAYGAYSIIEQDLGFKTLENHVSYNMGCDREGYSLCYTNYSDFFKLVVPSSAMENQILVGQASDSRLWSRGGKCMWVWSGFVSARTGNQVQFGNVAGWKFFWRFSGVFSFPYSDHLRDDLKSNQEQLVAVLNLLMLCCKIQKKRRALLRLGALSLLLFALDMQFMVEIARNGGHLTANMVNSSTDLISQKESTIVSAGFDLSSAEINYIPWATTPRVYSKRCT</sequence>
<dbReference type="InterPro" id="IPR044834">
    <property type="entry name" value="PATL"/>
</dbReference>
<dbReference type="PANTHER" id="PTHR45932">
    <property type="entry name" value="PATELLIN-1"/>
    <property type="match status" value="1"/>
</dbReference>
<dbReference type="AlphaFoldDB" id="A0A2U1L603"/>
<proteinExistence type="predicted"/>
<dbReference type="GO" id="GO:0008289">
    <property type="term" value="F:lipid binding"/>
    <property type="evidence" value="ECO:0007669"/>
    <property type="project" value="InterPro"/>
</dbReference>
<dbReference type="PANTHER" id="PTHR45932:SF4">
    <property type="entry name" value="PATELLIN-6"/>
    <property type="match status" value="1"/>
</dbReference>
<name>A0A2U1L603_ARTAN</name>
<feature type="transmembrane region" description="Helical" evidence="1">
    <location>
        <begin position="308"/>
        <end position="328"/>
    </location>
</feature>
<feature type="transmembrane region" description="Helical" evidence="1">
    <location>
        <begin position="53"/>
        <end position="76"/>
    </location>
</feature>
<dbReference type="InterPro" id="IPR036865">
    <property type="entry name" value="CRAL-TRIO_dom_sf"/>
</dbReference>
<accession>A0A2U1L603</accession>
<dbReference type="Pfam" id="PF13764">
    <property type="entry name" value="E3_UbLigase_R4"/>
    <property type="match status" value="1"/>
</dbReference>